<dbReference type="GO" id="GO:0046920">
    <property type="term" value="F:alpha-(1-&gt;3)-fucosyltransferase activity"/>
    <property type="evidence" value="ECO:0007669"/>
    <property type="project" value="TreeGrafter"/>
</dbReference>
<comment type="subcellular location">
    <subcellularLocation>
        <location evidence="5">Golgi apparatus</location>
        <location evidence="5">Golgi stack membrane</location>
        <topology evidence="5">Single-pass type II membrane protein</topology>
    </subcellularLocation>
</comment>
<keyword evidence="5" id="KW-0472">Membrane</keyword>
<protein>
    <recommendedName>
        <fullName evidence="5">Fucosyltransferase</fullName>
        <ecNumber evidence="5">2.4.1.-</ecNumber>
    </recommendedName>
</protein>
<dbReference type="SUPFAM" id="SSF53756">
    <property type="entry name" value="UDP-Glycosyltransferase/glycogen phosphorylase"/>
    <property type="match status" value="1"/>
</dbReference>
<evidence type="ECO:0000256" key="1">
    <source>
        <dbReference type="ARBA" id="ARBA00004922"/>
    </source>
</evidence>
<gene>
    <name evidence="7" type="ORF">Cvel_19591</name>
</gene>
<dbReference type="EMBL" id="CDMZ01000776">
    <property type="protein sequence ID" value="CEM21267.1"/>
    <property type="molecule type" value="Genomic_DNA"/>
</dbReference>
<dbReference type="InterPro" id="IPR055270">
    <property type="entry name" value="Glyco_tran_10_C"/>
</dbReference>
<evidence type="ECO:0000256" key="2">
    <source>
        <dbReference type="ARBA" id="ARBA00008919"/>
    </source>
</evidence>
<dbReference type="Pfam" id="PF00852">
    <property type="entry name" value="Glyco_transf_10"/>
    <property type="match status" value="1"/>
</dbReference>
<keyword evidence="5" id="KW-0333">Golgi apparatus</keyword>
<dbReference type="VEuPathDB" id="CryptoDB:Cvel_19591"/>
<dbReference type="PhylomeDB" id="A0A0G4G0W0"/>
<evidence type="ECO:0000259" key="6">
    <source>
        <dbReference type="Pfam" id="PF00852"/>
    </source>
</evidence>
<evidence type="ECO:0000256" key="5">
    <source>
        <dbReference type="RuleBase" id="RU003832"/>
    </source>
</evidence>
<sequence>MTSDMLGRDFRSVVPMCDIDCEWVRGDSGTQNQGHVLMYHAPTGGKRPPNTHAPWQRTGVYSMEGEGNYKILSDKDFLAAFDVRMTYFLDSEVPMQYYPTHWPGPDGQTAEEGALNYLAVLQEPPVPVSEKKNAMVWLQRKCASQGGRERVIRSLMDSGKVQVDSYGSCYNNMGSSARIKDKGPLFSTYKFCFTAENSVTLDYFTEKTLDGLAAGCLPVTNGPPNLVEDFLPHPKAAIFYNGPEIGGDWQKLEALLVRLMGNDEEYEEYMAWKKLSLSELSPGFQAMVERAKEGEPRCKMCKWYAETVYPSLTPEQQASAQRVVGEETLQVKTE</sequence>
<evidence type="ECO:0000256" key="4">
    <source>
        <dbReference type="ARBA" id="ARBA00022679"/>
    </source>
</evidence>
<organism evidence="7">
    <name type="scientific">Chromera velia CCMP2878</name>
    <dbReference type="NCBI Taxonomy" id="1169474"/>
    <lineage>
        <taxon>Eukaryota</taxon>
        <taxon>Sar</taxon>
        <taxon>Alveolata</taxon>
        <taxon>Colpodellida</taxon>
        <taxon>Chromeraceae</taxon>
        <taxon>Chromera</taxon>
    </lineage>
</organism>
<dbReference type="PANTHER" id="PTHR11929:SF194">
    <property type="entry name" value="ALPHA-(1,3)-FUCOSYLTRANSFERASE 10"/>
    <property type="match status" value="1"/>
</dbReference>
<keyword evidence="4 5" id="KW-0808">Transferase</keyword>
<dbReference type="AlphaFoldDB" id="A0A0G4G0W0"/>
<reference evidence="7" key="1">
    <citation type="submission" date="2014-11" db="EMBL/GenBank/DDBJ databases">
        <authorList>
            <person name="Otto D Thomas"/>
            <person name="Naeem Raeece"/>
        </authorList>
    </citation>
    <scope>NUCLEOTIDE SEQUENCE</scope>
</reference>
<evidence type="ECO:0000313" key="7">
    <source>
        <dbReference type="EMBL" id="CEM21267.1"/>
    </source>
</evidence>
<proteinExistence type="inferred from homology"/>
<dbReference type="InterPro" id="IPR038577">
    <property type="entry name" value="GT10-like_C_sf"/>
</dbReference>
<dbReference type="InterPro" id="IPR001503">
    <property type="entry name" value="Glyco_trans_10"/>
</dbReference>
<comment type="pathway">
    <text evidence="1">Protein modification; protein glycosylation.</text>
</comment>
<dbReference type="GO" id="GO:0032580">
    <property type="term" value="C:Golgi cisterna membrane"/>
    <property type="evidence" value="ECO:0007669"/>
    <property type="project" value="UniProtKB-SubCell"/>
</dbReference>
<dbReference type="UniPathway" id="UPA00378"/>
<keyword evidence="3 5" id="KW-0328">Glycosyltransferase</keyword>
<feature type="domain" description="Fucosyltransferase C-terminal" evidence="6">
    <location>
        <begin position="129"/>
        <end position="305"/>
    </location>
</feature>
<dbReference type="Gene3D" id="3.40.50.11660">
    <property type="entry name" value="Glycosyl transferase family 10, C-terminal domain"/>
    <property type="match status" value="1"/>
</dbReference>
<comment type="similarity">
    <text evidence="2 5">Belongs to the glycosyltransferase 10 family.</text>
</comment>
<dbReference type="PANTHER" id="PTHR11929">
    <property type="entry name" value="ALPHA- 1,3 -FUCOSYLTRANSFERASE"/>
    <property type="match status" value="1"/>
</dbReference>
<dbReference type="EC" id="2.4.1.-" evidence="5"/>
<name>A0A0G4G0W0_9ALVE</name>
<accession>A0A0G4G0W0</accession>
<evidence type="ECO:0000256" key="3">
    <source>
        <dbReference type="ARBA" id="ARBA00022676"/>
    </source>
</evidence>
<keyword evidence="5" id="KW-0812">Transmembrane</keyword>